<dbReference type="AlphaFoldDB" id="A0AAD6WDR1"/>
<name>A0AAD6WDR1_9ROSI</name>
<protein>
    <submittedName>
        <fullName evidence="1">Uncharacterized protein</fullName>
    </submittedName>
</protein>
<keyword evidence="2" id="KW-1185">Reference proteome</keyword>
<gene>
    <name evidence="1" type="ORF">NC653_007635</name>
</gene>
<organism evidence="1 2">
    <name type="scientific">Populus alba x Populus x berolinensis</name>
    <dbReference type="NCBI Taxonomy" id="444605"/>
    <lineage>
        <taxon>Eukaryota</taxon>
        <taxon>Viridiplantae</taxon>
        <taxon>Streptophyta</taxon>
        <taxon>Embryophyta</taxon>
        <taxon>Tracheophyta</taxon>
        <taxon>Spermatophyta</taxon>
        <taxon>Magnoliopsida</taxon>
        <taxon>eudicotyledons</taxon>
        <taxon>Gunneridae</taxon>
        <taxon>Pentapetalae</taxon>
        <taxon>rosids</taxon>
        <taxon>fabids</taxon>
        <taxon>Malpighiales</taxon>
        <taxon>Salicaceae</taxon>
        <taxon>Saliceae</taxon>
        <taxon>Populus</taxon>
    </lineage>
</organism>
<dbReference type="Proteomes" id="UP001164929">
    <property type="component" value="Chromosome 2"/>
</dbReference>
<comment type="caution">
    <text evidence="1">The sequence shown here is derived from an EMBL/GenBank/DDBJ whole genome shotgun (WGS) entry which is preliminary data.</text>
</comment>
<evidence type="ECO:0000313" key="2">
    <source>
        <dbReference type="Proteomes" id="UP001164929"/>
    </source>
</evidence>
<accession>A0AAD6WDR1</accession>
<proteinExistence type="predicted"/>
<reference evidence="1" key="1">
    <citation type="journal article" date="2023" name="Mol. Ecol. Resour.">
        <title>Chromosome-level genome assembly of a triploid poplar Populus alba 'Berolinensis'.</title>
        <authorList>
            <person name="Chen S."/>
            <person name="Yu Y."/>
            <person name="Wang X."/>
            <person name="Wang S."/>
            <person name="Zhang T."/>
            <person name="Zhou Y."/>
            <person name="He R."/>
            <person name="Meng N."/>
            <person name="Wang Y."/>
            <person name="Liu W."/>
            <person name="Liu Z."/>
            <person name="Liu J."/>
            <person name="Guo Q."/>
            <person name="Huang H."/>
            <person name="Sederoff R.R."/>
            <person name="Wang G."/>
            <person name="Qu G."/>
            <person name="Chen S."/>
        </authorList>
    </citation>
    <scope>NUCLEOTIDE SEQUENCE</scope>
    <source>
        <strain evidence="1">SC-2020</strain>
    </source>
</reference>
<evidence type="ECO:0000313" key="1">
    <source>
        <dbReference type="EMBL" id="KAJ7009053.1"/>
    </source>
</evidence>
<sequence length="63" mass="7061">MVVHGGILLFKAGKEDDATIVMARAGHYKEGVQDEAPLELVVWLSYWQRGWYDQGANLLLVAM</sequence>
<dbReference type="EMBL" id="JAQIZT010000002">
    <property type="protein sequence ID" value="KAJ7009053.1"/>
    <property type="molecule type" value="Genomic_DNA"/>
</dbReference>